<feature type="region of interest" description="Disordered" evidence="1">
    <location>
        <begin position="1"/>
        <end position="81"/>
    </location>
</feature>
<dbReference type="HOGENOM" id="CLU_069776_1_2_11"/>
<feature type="compositionally biased region" description="Basic and acidic residues" evidence="1">
    <location>
        <begin position="229"/>
        <end position="250"/>
    </location>
</feature>
<dbReference type="InterPro" id="IPR022183">
    <property type="entry name" value="DUF3710"/>
</dbReference>
<dbReference type="OrthoDB" id="8480367at2"/>
<dbReference type="KEGG" id="fra:Francci3_1525"/>
<dbReference type="Proteomes" id="UP000001937">
    <property type="component" value="Chromosome"/>
</dbReference>
<evidence type="ECO:0000313" key="3">
    <source>
        <dbReference type="Proteomes" id="UP000001937"/>
    </source>
</evidence>
<dbReference type="Pfam" id="PF12502">
    <property type="entry name" value="DUF3710"/>
    <property type="match status" value="1"/>
</dbReference>
<protein>
    <recommendedName>
        <fullName evidence="4">DUF3710 domain-containing protein</fullName>
    </recommendedName>
</protein>
<reference evidence="2 3" key="1">
    <citation type="journal article" date="2007" name="Genome Res.">
        <title>Genome characteristics of facultatively symbiotic Frankia sp. strains reflect host range and host plant biogeography.</title>
        <authorList>
            <person name="Normand P."/>
            <person name="Lapierre P."/>
            <person name="Tisa L.S."/>
            <person name="Gogarten J.P."/>
            <person name="Alloisio N."/>
            <person name="Bagnarol E."/>
            <person name="Bassi C.A."/>
            <person name="Berry A.M."/>
            <person name="Bickhart D.M."/>
            <person name="Choisne N."/>
            <person name="Couloux A."/>
            <person name="Cournoyer B."/>
            <person name="Cruveiller S."/>
            <person name="Daubin V."/>
            <person name="Demange N."/>
            <person name="Francino M.P."/>
            <person name="Goltsman E."/>
            <person name="Huang Y."/>
            <person name="Kopp O.R."/>
            <person name="Labarre L."/>
            <person name="Lapidus A."/>
            <person name="Lavire C."/>
            <person name="Marechal J."/>
            <person name="Martinez M."/>
            <person name="Mastronunzio J.E."/>
            <person name="Mullin B.C."/>
            <person name="Niemann J."/>
            <person name="Pujic P."/>
            <person name="Rawnsley T."/>
            <person name="Rouy Z."/>
            <person name="Schenowitz C."/>
            <person name="Sellstedt A."/>
            <person name="Tavares F."/>
            <person name="Tomkins J.P."/>
            <person name="Vallenet D."/>
            <person name="Valverde C."/>
            <person name="Wall L.G."/>
            <person name="Wang Y."/>
            <person name="Medigue C."/>
            <person name="Benson D.R."/>
        </authorList>
    </citation>
    <scope>NUCLEOTIDE SEQUENCE [LARGE SCALE GENOMIC DNA]</scope>
    <source>
        <strain evidence="3">DSM 45818 / CECT 9043 / CcI3</strain>
    </source>
</reference>
<feature type="region of interest" description="Disordered" evidence="1">
    <location>
        <begin position="227"/>
        <end position="263"/>
    </location>
</feature>
<dbReference type="eggNOG" id="ENOG502Z90C">
    <property type="taxonomic scope" value="Bacteria"/>
</dbReference>
<dbReference type="PhylomeDB" id="Q2JCU1"/>
<accession>Q2JCU1</accession>
<evidence type="ECO:0000313" key="2">
    <source>
        <dbReference type="EMBL" id="ABD10901.1"/>
    </source>
</evidence>
<evidence type="ECO:0000256" key="1">
    <source>
        <dbReference type="SAM" id="MobiDB-lite"/>
    </source>
</evidence>
<name>Q2JCU1_FRACC</name>
<organism evidence="2 3">
    <name type="scientific">Frankia casuarinae (strain DSM 45818 / CECT 9043 / HFP020203 / CcI3)</name>
    <dbReference type="NCBI Taxonomy" id="106370"/>
    <lineage>
        <taxon>Bacteria</taxon>
        <taxon>Bacillati</taxon>
        <taxon>Actinomycetota</taxon>
        <taxon>Actinomycetes</taxon>
        <taxon>Frankiales</taxon>
        <taxon>Frankiaceae</taxon>
        <taxon>Frankia</taxon>
    </lineage>
</organism>
<keyword evidence="3" id="KW-1185">Reference proteome</keyword>
<proteinExistence type="predicted"/>
<sequence>MLGGLLIHRRRRKSAQPEPDDHAGTGAGTGAGTAAGTAAGKGDGDARKPGETGTGATGTSATTSGGARLGRGPFDAVDAPDDGRARADFGALVVPRVNGTRIRVSASGPMPTLAAMDGTSVLELSVLAAPRSGGLWASIREDLVLSAPEDTEWNDEDGPYGPELRMPLDTAVGRLPARIFGIEGPRWILCAVITGAAAVDVTAAPLLEEVLDGLVVVRGDAAMPVREPIPFERPDRFDRPDRPDRPDRTTDTAAAIPEQPPERRIMTLALRGANREAPPPAAS</sequence>
<evidence type="ECO:0008006" key="4">
    <source>
        <dbReference type="Google" id="ProtNLM"/>
    </source>
</evidence>
<dbReference type="AlphaFoldDB" id="Q2JCU1"/>
<dbReference type="RefSeq" id="WP_011435964.1">
    <property type="nucleotide sequence ID" value="NC_007777.1"/>
</dbReference>
<dbReference type="STRING" id="106370.Francci3_1525"/>
<gene>
    <name evidence="2" type="ordered locus">Francci3_1525</name>
</gene>
<dbReference type="EMBL" id="CP000249">
    <property type="protein sequence ID" value="ABD10901.1"/>
    <property type="molecule type" value="Genomic_DNA"/>
</dbReference>
<feature type="compositionally biased region" description="Low complexity" evidence="1">
    <location>
        <begin position="57"/>
        <end position="66"/>
    </location>
</feature>